<feature type="binding site" evidence="5">
    <location>
        <begin position="157"/>
        <end position="164"/>
    </location>
    <ligand>
        <name>ADP</name>
        <dbReference type="ChEBI" id="CHEBI:456216"/>
    </ligand>
</feature>
<dbReference type="EC" id="2.7.4.27" evidence="5"/>
<evidence type="ECO:0000256" key="5">
    <source>
        <dbReference type="HAMAP-Rule" id="MF_00921"/>
    </source>
</evidence>
<sequence length="280" mass="30760">MPQAPPRLATYFHVHLVSDSTGETLNAVGKAATARFESVIPIEHIYALVRSPKQMERVLEQIAAAPGLVLHTLVDPDLRNMLIEGCRALNTPEIAALDPLIATLSRYLGASLTTRVGAQHALDHDYFNRISALDYAIAHDDGQGAPDLNKADVVLVGVSRTSKTPTCIYLAHRGVRAANVPLVPGHGTPPGLEGLTQPLIVGLTVSPDRLLQVRRNRLNVLGEVRDTNYVDEGVVRDEIIQAKRLFHRNGWPTIDVTRRSVEETAAAVINLLNERRERRR</sequence>
<proteinExistence type="inferred from homology"/>
<comment type="caution">
    <text evidence="6">The sequence shown here is derived from an EMBL/GenBank/DDBJ whole genome shotgun (WGS) entry which is preliminary data.</text>
</comment>
<comment type="function">
    <text evidence="5">Bifunctional serine/threonine kinase and phosphorylase involved in the regulation of the pyruvate, phosphate dikinase (PPDK) by catalyzing its phosphorylation/dephosphorylation.</text>
</comment>
<evidence type="ECO:0000256" key="3">
    <source>
        <dbReference type="ARBA" id="ARBA00022741"/>
    </source>
</evidence>
<protein>
    <recommendedName>
        <fullName evidence="5">Putative pyruvate, phosphate dikinase regulatory protein</fullName>
        <shortName evidence="5">PPDK regulatory protein</shortName>
        <ecNumber evidence="5">2.7.11.32</ecNumber>
        <ecNumber evidence="5">2.7.4.27</ecNumber>
    </recommendedName>
</protein>
<dbReference type="EC" id="2.7.11.32" evidence="5"/>
<dbReference type="InterPro" id="IPR005177">
    <property type="entry name" value="Kinase-pyrophosphorylase"/>
</dbReference>
<name>A0ABT8SLT0_9CAUL</name>
<keyword evidence="3 5" id="KW-0547">Nucleotide-binding</keyword>
<keyword evidence="6" id="KW-0670">Pyruvate</keyword>
<dbReference type="Pfam" id="PF03618">
    <property type="entry name" value="Kinase-PPPase"/>
    <property type="match status" value="1"/>
</dbReference>
<dbReference type="NCBIfam" id="NF003742">
    <property type="entry name" value="PRK05339.1"/>
    <property type="match status" value="1"/>
</dbReference>
<keyword evidence="4 5" id="KW-0418">Kinase</keyword>
<dbReference type="InterPro" id="IPR026565">
    <property type="entry name" value="PPDK_reg"/>
</dbReference>
<keyword evidence="2 5" id="KW-0808">Transferase</keyword>
<organism evidence="6 7">
    <name type="scientific">Peiella sedimenti</name>
    <dbReference type="NCBI Taxonomy" id="3061083"/>
    <lineage>
        <taxon>Bacteria</taxon>
        <taxon>Pseudomonadati</taxon>
        <taxon>Pseudomonadota</taxon>
        <taxon>Alphaproteobacteria</taxon>
        <taxon>Caulobacterales</taxon>
        <taxon>Caulobacteraceae</taxon>
        <taxon>Peiella</taxon>
    </lineage>
</organism>
<keyword evidence="1 5" id="KW-0723">Serine/threonine-protein kinase</keyword>
<dbReference type="PANTHER" id="PTHR31756:SF3">
    <property type="entry name" value="PYRUVATE, PHOSPHATE DIKINASE REGULATORY PROTEIN 1, CHLOROPLASTIC"/>
    <property type="match status" value="1"/>
</dbReference>
<evidence type="ECO:0000256" key="4">
    <source>
        <dbReference type="ARBA" id="ARBA00022777"/>
    </source>
</evidence>
<gene>
    <name evidence="6" type="ORF">Q0812_06625</name>
</gene>
<comment type="catalytic activity">
    <reaction evidence="5">
        <text>N(tele)-phospho-L-histidyl/O-phospho-L-threonyl-[pyruvate, phosphate dikinase] + phosphate + H(+) = N(tele)-phospho-L-histidyl/L-threonyl-[pyruvate, phosphate dikinase] + diphosphate</text>
        <dbReference type="Rhea" id="RHEA:43696"/>
        <dbReference type="Rhea" id="RHEA-COMP:10650"/>
        <dbReference type="Rhea" id="RHEA-COMP:10651"/>
        <dbReference type="ChEBI" id="CHEBI:15378"/>
        <dbReference type="ChEBI" id="CHEBI:30013"/>
        <dbReference type="ChEBI" id="CHEBI:33019"/>
        <dbReference type="ChEBI" id="CHEBI:43474"/>
        <dbReference type="ChEBI" id="CHEBI:61977"/>
        <dbReference type="ChEBI" id="CHEBI:83586"/>
        <dbReference type="EC" id="2.7.4.27"/>
    </reaction>
</comment>
<dbReference type="HAMAP" id="MF_00921">
    <property type="entry name" value="PDRP"/>
    <property type="match status" value="1"/>
</dbReference>
<dbReference type="PANTHER" id="PTHR31756">
    <property type="entry name" value="PYRUVATE, PHOSPHATE DIKINASE REGULATORY PROTEIN 1, CHLOROPLASTIC"/>
    <property type="match status" value="1"/>
</dbReference>
<accession>A0ABT8SLT0</accession>
<evidence type="ECO:0000313" key="7">
    <source>
        <dbReference type="Proteomes" id="UP001169063"/>
    </source>
</evidence>
<reference evidence="6" key="1">
    <citation type="submission" date="2023-07" db="EMBL/GenBank/DDBJ databases">
        <title>Brevundimonas soil sp. nov., isolated from the soil of chemical plant.</title>
        <authorList>
            <person name="Wu N."/>
        </authorList>
    </citation>
    <scope>NUCLEOTIDE SEQUENCE</scope>
    <source>
        <strain evidence="6">XZ-24</strain>
    </source>
</reference>
<comment type="similarity">
    <text evidence="5">Belongs to the pyruvate, phosphate/water dikinase regulatory protein family. PDRP subfamily.</text>
</comment>
<dbReference type="Proteomes" id="UP001169063">
    <property type="component" value="Unassembled WGS sequence"/>
</dbReference>
<dbReference type="RefSeq" id="WP_302109523.1">
    <property type="nucleotide sequence ID" value="NZ_JAUKTR010000002.1"/>
</dbReference>
<dbReference type="GO" id="GO:0016740">
    <property type="term" value="F:transferase activity"/>
    <property type="evidence" value="ECO:0007669"/>
    <property type="project" value="UniProtKB-KW"/>
</dbReference>
<comment type="catalytic activity">
    <reaction evidence="5">
        <text>N(tele)-phospho-L-histidyl/L-threonyl-[pyruvate, phosphate dikinase] + ADP = N(tele)-phospho-L-histidyl/O-phospho-L-threonyl-[pyruvate, phosphate dikinase] + AMP + H(+)</text>
        <dbReference type="Rhea" id="RHEA:43692"/>
        <dbReference type="Rhea" id="RHEA-COMP:10650"/>
        <dbReference type="Rhea" id="RHEA-COMP:10651"/>
        <dbReference type="ChEBI" id="CHEBI:15378"/>
        <dbReference type="ChEBI" id="CHEBI:30013"/>
        <dbReference type="ChEBI" id="CHEBI:61977"/>
        <dbReference type="ChEBI" id="CHEBI:83586"/>
        <dbReference type="ChEBI" id="CHEBI:456215"/>
        <dbReference type="ChEBI" id="CHEBI:456216"/>
        <dbReference type="EC" id="2.7.11.32"/>
    </reaction>
</comment>
<dbReference type="EMBL" id="JAUKTR010000002">
    <property type="protein sequence ID" value="MDO1559100.1"/>
    <property type="molecule type" value="Genomic_DNA"/>
</dbReference>
<evidence type="ECO:0000256" key="1">
    <source>
        <dbReference type="ARBA" id="ARBA00022527"/>
    </source>
</evidence>
<keyword evidence="7" id="KW-1185">Reference proteome</keyword>
<evidence type="ECO:0000256" key="2">
    <source>
        <dbReference type="ARBA" id="ARBA00022679"/>
    </source>
</evidence>
<evidence type="ECO:0000313" key="6">
    <source>
        <dbReference type="EMBL" id="MDO1559100.1"/>
    </source>
</evidence>